<sequence>MIVTFLQDVDEAETARLEIGSSSSTSIEVFRPQTSLVPAQIRFRLRHIKTDRASITKSHEGWQAVVLQTKDSYKSDASYDALKPLWSVSKVWE</sequence>
<keyword evidence="2" id="KW-1185">Reference proteome</keyword>
<evidence type="ECO:0000313" key="1">
    <source>
        <dbReference type="EMBL" id="KAL3677819.1"/>
    </source>
</evidence>
<comment type="caution">
    <text evidence="1">The sequence shown here is derived from an EMBL/GenBank/DDBJ whole genome shotgun (WGS) entry which is preliminary data.</text>
</comment>
<dbReference type="Proteomes" id="UP001633002">
    <property type="component" value="Unassembled WGS sequence"/>
</dbReference>
<organism evidence="1 2">
    <name type="scientific">Riccia sorocarpa</name>
    <dbReference type="NCBI Taxonomy" id="122646"/>
    <lineage>
        <taxon>Eukaryota</taxon>
        <taxon>Viridiplantae</taxon>
        <taxon>Streptophyta</taxon>
        <taxon>Embryophyta</taxon>
        <taxon>Marchantiophyta</taxon>
        <taxon>Marchantiopsida</taxon>
        <taxon>Marchantiidae</taxon>
        <taxon>Marchantiales</taxon>
        <taxon>Ricciaceae</taxon>
        <taxon>Riccia</taxon>
    </lineage>
</organism>
<reference evidence="1 2" key="1">
    <citation type="submission" date="2024-09" db="EMBL/GenBank/DDBJ databases">
        <title>Chromosome-scale assembly of Riccia sorocarpa.</title>
        <authorList>
            <person name="Paukszto L."/>
        </authorList>
    </citation>
    <scope>NUCLEOTIDE SEQUENCE [LARGE SCALE GENOMIC DNA]</scope>
    <source>
        <strain evidence="1">LP-2024</strain>
        <tissue evidence="1">Aerial parts of the thallus</tissue>
    </source>
</reference>
<dbReference type="EMBL" id="JBJQOH010000007">
    <property type="protein sequence ID" value="KAL3677819.1"/>
    <property type="molecule type" value="Genomic_DNA"/>
</dbReference>
<name>A0ABD3GH92_9MARC</name>
<protein>
    <submittedName>
        <fullName evidence="1">Uncharacterized protein</fullName>
    </submittedName>
</protein>
<dbReference type="AlphaFoldDB" id="A0ABD3GH92"/>
<gene>
    <name evidence="1" type="ORF">R1sor_020775</name>
</gene>
<accession>A0ABD3GH92</accession>
<proteinExistence type="predicted"/>
<evidence type="ECO:0000313" key="2">
    <source>
        <dbReference type="Proteomes" id="UP001633002"/>
    </source>
</evidence>